<evidence type="ECO:0000313" key="3">
    <source>
        <dbReference type="Proteomes" id="UP001305414"/>
    </source>
</evidence>
<dbReference type="AlphaFoldDB" id="A0AAN7UIE0"/>
<reference evidence="2 3" key="1">
    <citation type="submission" date="2023-10" db="EMBL/GenBank/DDBJ databases">
        <title>Draft genome sequence of Xylaria bambusicola isolate GMP-LS, the root and basal stem rot pathogen of sugarcane in Indonesia.</title>
        <authorList>
            <person name="Selvaraj P."/>
            <person name="Muralishankar V."/>
            <person name="Muruganantham S."/>
            <person name="Sp S."/>
            <person name="Haryani S."/>
            <person name="Lau K.J.X."/>
            <person name="Naqvi N.I."/>
        </authorList>
    </citation>
    <scope>NUCLEOTIDE SEQUENCE [LARGE SCALE GENOMIC DNA]</scope>
    <source>
        <strain evidence="2">GMP-LS</strain>
    </source>
</reference>
<accession>A0AAN7UIE0</accession>
<evidence type="ECO:0000256" key="1">
    <source>
        <dbReference type="SAM" id="MobiDB-lite"/>
    </source>
</evidence>
<dbReference type="EMBL" id="JAWHQM010000003">
    <property type="protein sequence ID" value="KAK5625886.1"/>
    <property type="molecule type" value="Genomic_DNA"/>
</dbReference>
<feature type="region of interest" description="Disordered" evidence="1">
    <location>
        <begin position="28"/>
        <end position="68"/>
    </location>
</feature>
<protein>
    <submittedName>
        <fullName evidence="2">Uncharacterized protein</fullName>
    </submittedName>
</protein>
<feature type="compositionally biased region" description="Basic residues" evidence="1">
    <location>
        <begin position="47"/>
        <end position="62"/>
    </location>
</feature>
<gene>
    <name evidence="2" type="ORF">RRF57_001602</name>
</gene>
<proteinExistence type="predicted"/>
<organism evidence="2 3">
    <name type="scientific">Xylaria bambusicola</name>
    <dbReference type="NCBI Taxonomy" id="326684"/>
    <lineage>
        <taxon>Eukaryota</taxon>
        <taxon>Fungi</taxon>
        <taxon>Dikarya</taxon>
        <taxon>Ascomycota</taxon>
        <taxon>Pezizomycotina</taxon>
        <taxon>Sordariomycetes</taxon>
        <taxon>Xylariomycetidae</taxon>
        <taxon>Xylariales</taxon>
        <taxon>Xylariaceae</taxon>
        <taxon>Xylaria</taxon>
    </lineage>
</organism>
<sequence>MFANGTELQVRRIGNFEVFAVLAMIDGPRSTKNFPYSGEEDRGDKFSKRRQRRRQPKSKKLHNPGQSS</sequence>
<keyword evidence="3" id="KW-1185">Reference proteome</keyword>
<comment type="caution">
    <text evidence="2">The sequence shown here is derived from an EMBL/GenBank/DDBJ whole genome shotgun (WGS) entry which is preliminary data.</text>
</comment>
<name>A0AAN7UIE0_9PEZI</name>
<evidence type="ECO:0000313" key="2">
    <source>
        <dbReference type="EMBL" id="KAK5625886.1"/>
    </source>
</evidence>
<dbReference type="Proteomes" id="UP001305414">
    <property type="component" value="Unassembled WGS sequence"/>
</dbReference>